<dbReference type="InterPro" id="IPR009423">
    <property type="entry name" value="NDUC2"/>
</dbReference>
<keyword evidence="4" id="KW-0679">Respiratory chain</keyword>
<comment type="subcellular location">
    <subcellularLocation>
        <location evidence="1">Mitochondrion inner membrane</location>
        <topology evidence="1">Single-pass membrane protein</topology>
        <orientation evidence="1">Matrix side</orientation>
    </subcellularLocation>
</comment>
<evidence type="ECO:0000256" key="6">
    <source>
        <dbReference type="ARBA" id="ARBA00022792"/>
    </source>
</evidence>
<evidence type="ECO:0008006" key="14">
    <source>
        <dbReference type="Google" id="ProtNLM"/>
    </source>
</evidence>
<evidence type="ECO:0000313" key="12">
    <source>
        <dbReference type="EMBL" id="KAK6745114.1"/>
    </source>
</evidence>
<dbReference type="PANTHER" id="PTHR13099:SF0">
    <property type="entry name" value="NADH DEHYDROGENASE [UBIQUINONE] 1 SUBUNIT C2-RELATED"/>
    <property type="match status" value="1"/>
</dbReference>
<keyword evidence="10 11" id="KW-0472">Membrane</keyword>
<comment type="similarity">
    <text evidence="2">Belongs to the complex I NDUFC2 subunit family.</text>
</comment>
<feature type="transmembrane region" description="Helical" evidence="11">
    <location>
        <begin position="102"/>
        <end position="123"/>
    </location>
</feature>
<evidence type="ECO:0000256" key="11">
    <source>
        <dbReference type="SAM" id="Phobius"/>
    </source>
</evidence>
<evidence type="ECO:0000256" key="3">
    <source>
        <dbReference type="ARBA" id="ARBA00022448"/>
    </source>
</evidence>
<proteinExistence type="inferred from homology"/>
<evidence type="ECO:0000256" key="1">
    <source>
        <dbReference type="ARBA" id="ARBA00004298"/>
    </source>
</evidence>
<comment type="caution">
    <text evidence="12">The sequence shown here is derived from an EMBL/GenBank/DDBJ whole genome shotgun (WGS) entry which is preliminary data.</text>
</comment>
<evidence type="ECO:0000256" key="2">
    <source>
        <dbReference type="ARBA" id="ARBA00008674"/>
    </source>
</evidence>
<reference evidence="12 13" key="1">
    <citation type="submission" date="2023-08" db="EMBL/GenBank/DDBJ databases">
        <title>A Necator americanus chromosomal reference genome.</title>
        <authorList>
            <person name="Ilik V."/>
            <person name="Petrzelkova K.J."/>
            <person name="Pardy F."/>
            <person name="Fuh T."/>
            <person name="Niatou-Singa F.S."/>
            <person name="Gouil Q."/>
            <person name="Baker L."/>
            <person name="Ritchie M.E."/>
            <person name="Jex A.R."/>
            <person name="Gazzola D."/>
            <person name="Li H."/>
            <person name="Toshio Fujiwara R."/>
            <person name="Zhan B."/>
            <person name="Aroian R.V."/>
            <person name="Pafco B."/>
            <person name="Schwarz E.M."/>
        </authorList>
    </citation>
    <scope>NUCLEOTIDE SEQUENCE [LARGE SCALE GENOMIC DNA]</scope>
    <source>
        <strain evidence="12 13">Aroian</strain>
        <tissue evidence="12">Whole animal</tissue>
    </source>
</reference>
<sequence>MYSKRWIRQNGGAGPTRFLTCLAIRRNLPSDVAGSTLAMAETTRVSTEELERREKYLRAGLREVHPLDPFTWSYPMKGAGVMFATSILGCHLYNVWNKRPYYYAIVPRLIGVGIMTAVGYGMGSLREHHYKTRDAVIQHYIELHPKDFDHFNDRNGRPFSQILLPWYPRRTQYTKYD</sequence>
<keyword evidence="8 11" id="KW-1133">Transmembrane helix</keyword>
<dbReference type="Pfam" id="PF06374">
    <property type="entry name" value="NDUF_C2"/>
    <property type="match status" value="1"/>
</dbReference>
<evidence type="ECO:0000256" key="5">
    <source>
        <dbReference type="ARBA" id="ARBA00022692"/>
    </source>
</evidence>
<keyword evidence="6" id="KW-0999">Mitochondrion inner membrane</keyword>
<evidence type="ECO:0000256" key="10">
    <source>
        <dbReference type="ARBA" id="ARBA00023136"/>
    </source>
</evidence>
<evidence type="ECO:0000256" key="7">
    <source>
        <dbReference type="ARBA" id="ARBA00022982"/>
    </source>
</evidence>
<name>A0ABR1D3J3_NECAM</name>
<evidence type="ECO:0000256" key="9">
    <source>
        <dbReference type="ARBA" id="ARBA00023128"/>
    </source>
</evidence>
<dbReference type="PANTHER" id="PTHR13099">
    <property type="entry name" value="NADH-UBIQUINONE OXIDOREDUCTASE SUBUNIT B14.5B"/>
    <property type="match status" value="1"/>
</dbReference>
<keyword evidence="3" id="KW-0813">Transport</keyword>
<keyword evidence="5 11" id="KW-0812">Transmembrane</keyword>
<accession>A0ABR1D3J3</accession>
<evidence type="ECO:0000256" key="4">
    <source>
        <dbReference type="ARBA" id="ARBA00022660"/>
    </source>
</evidence>
<keyword evidence="9" id="KW-0496">Mitochondrion</keyword>
<organism evidence="12 13">
    <name type="scientific">Necator americanus</name>
    <name type="common">Human hookworm</name>
    <dbReference type="NCBI Taxonomy" id="51031"/>
    <lineage>
        <taxon>Eukaryota</taxon>
        <taxon>Metazoa</taxon>
        <taxon>Ecdysozoa</taxon>
        <taxon>Nematoda</taxon>
        <taxon>Chromadorea</taxon>
        <taxon>Rhabditida</taxon>
        <taxon>Rhabditina</taxon>
        <taxon>Rhabditomorpha</taxon>
        <taxon>Strongyloidea</taxon>
        <taxon>Ancylostomatidae</taxon>
        <taxon>Bunostominae</taxon>
        <taxon>Necator</taxon>
    </lineage>
</organism>
<protein>
    <recommendedName>
        <fullName evidence="14">NADH dehydrogenase [ubiquinone] 1 subunit C2</fullName>
    </recommendedName>
</protein>
<keyword evidence="13" id="KW-1185">Reference proteome</keyword>
<dbReference type="Proteomes" id="UP001303046">
    <property type="component" value="Unassembled WGS sequence"/>
</dbReference>
<dbReference type="EMBL" id="JAVFWL010000003">
    <property type="protein sequence ID" value="KAK6745114.1"/>
    <property type="molecule type" value="Genomic_DNA"/>
</dbReference>
<evidence type="ECO:0000256" key="8">
    <source>
        <dbReference type="ARBA" id="ARBA00022989"/>
    </source>
</evidence>
<keyword evidence="7" id="KW-0249">Electron transport</keyword>
<evidence type="ECO:0000313" key="13">
    <source>
        <dbReference type="Proteomes" id="UP001303046"/>
    </source>
</evidence>
<gene>
    <name evidence="12" type="primary">Necator_chrIII.g12445</name>
    <name evidence="12" type="ORF">RB195_011679</name>
</gene>